<evidence type="ECO:0000259" key="2">
    <source>
        <dbReference type="Pfam" id="PF08241"/>
    </source>
</evidence>
<name>A0A1N6HDG8_9GAMM</name>
<dbReference type="InterPro" id="IPR033664">
    <property type="entry name" value="Cmo5U_methylTrfase"/>
</dbReference>
<gene>
    <name evidence="1" type="primary">cmoM</name>
    <name evidence="3" type="ORF">SAMN05443662_1666</name>
</gene>
<keyword evidence="1" id="KW-0819">tRNA processing</keyword>
<sequence>MLEDRNFDNLVDKFERRIYGTFKGQLRLELLQQDLGALRNCPPLHVWDAGCGLGQMACWFAEAGHEVIGCDISQRMLERAQQSAQERDLPITFHHAPAQAIAPKLPPQDLVLFHAVIEWLAQPLETLQTVADKVKPGGHLSLLFFNHHALIYRNALRGTWRLRYILDEKWLGKGKKLTPPHPQKPEALCDWLAAHGFEIIAHTGIRVFHDYMDESVLVQTDLNELREVELKYCREPTFRNMGRYIHLLARRTA</sequence>
<comment type="similarity">
    <text evidence="1">Belongs to the class I-like SAM-binding methyltransferase superfamily. CmoM family.</text>
</comment>
<evidence type="ECO:0000313" key="3">
    <source>
        <dbReference type="EMBL" id="SIO17832.1"/>
    </source>
</evidence>
<dbReference type="RefSeq" id="WP_074201934.1">
    <property type="nucleotide sequence ID" value="NZ_FSRE01000004.1"/>
</dbReference>
<protein>
    <recommendedName>
        <fullName evidence="1">tRNA 5-carboxymethoxyuridine methyltransferase</fullName>
        <ecNumber evidence="1">2.1.1.-</ecNumber>
    </recommendedName>
    <alternativeName>
        <fullName evidence="1">cmo5U methyltransferase</fullName>
    </alternativeName>
</protein>
<dbReference type="AlphaFoldDB" id="A0A1N6HDG8"/>
<feature type="domain" description="Methyltransferase type 11" evidence="2">
    <location>
        <begin position="48"/>
        <end position="141"/>
    </location>
</feature>
<dbReference type="EC" id="2.1.1.-" evidence="1"/>
<dbReference type="OrthoDB" id="4697647at2"/>
<reference evidence="3 4" key="1">
    <citation type="submission" date="2016-11" db="EMBL/GenBank/DDBJ databases">
        <authorList>
            <person name="Jaros S."/>
            <person name="Januszkiewicz K."/>
            <person name="Wedrychowicz H."/>
        </authorList>
    </citation>
    <scope>NUCLEOTIDE SEQUENCE [LARGE SCALE GENOMIC DNA]</scope>
    <source>
        <strain evidence="3 4">DSM 17737</strain>
    </source>
</reference>
<dbReference type="GO" id="GO:0032259">
    <property type="term" value="P:methylation"/>
    <property type="evidence" value="ECO:0007669"/>
    <property type="project" value="UniProtKB-KW"/>
</dbReference>
<dbReference type="SUPFAM" id="SSF53335">
    <property type="entry name" value="S-adenosyl-L-methionine-dependent methyltransferases"/>
    <property type="match status" value="1"/>
</dbReference>
<dbReference type="STRING" id="364032.SAMN05443662_1666"/>
<keyword evidence="1" id="KW-0949">S-adenosyl-L-methionine</keyword>
<dbReference type="GO" id="GO:0008757">
    <property type="term" value="F:S-adenosylmethionine-dependent methyltransferase activity"/>
    <property type="evidence" value="ECO:0007669"/>
    <property type="project" value="InterPro"/>
</dbReference>
<evidence type="ECO:0000313" key="4">
    <source>
        <dbReference type="Proteomes" id="UP000198461"/>
    </source>
</evidence>
<dbReference type="InterPro" id="IPR029063">
    <property type="entry name" value="SAM-dependent_MTases_sf"/>
</dbReference>
<feature type="binding site" evidence="1">
    <location>
        <begin position="98"/>
        <end position="99"/>
    </location>
    <ligand>
        <name>S-adenosyl-L-methionine</name>
        <dbReference type="ChEBI" id="CHEBI:59789"/>
    </ligand>
</feature>
<dbReference type="Pfam" id="PF08241">
    <property type="entry name" value="Methyltransf_11"/>
    <property type="match status" value="1"/>
</dbReference>
<dbReference type="Gene3D" id="3.40.50.150">
    <property type="entry name" value="Vaccinia Virus protein VP39"/>
    <property type="match status" value="1"/>
</dbReference>
<comment type="catalytic activity">
    <reaction evidence="1">
        <text>5-carboxymethoxyuridine(34) in tRNA + S-adenosyl-L-methionine = 5-methoxycarbonylmethoxyuridine(34) in tRNA + S-adenosyl-L-homocysteine</text>
        <dbReference type="Rhea" id="RHEA:54080"/>
        <dbReference type="Rhea" id="RHEA-COMP:13383"/>
        <dbReference type="Rhea" id="RHEA-COMP:13781"/>
        <dbReference type="ChEBI" id="CHEBI:57856"/>
        <dbReference type="ChEBI" id="CHEBI:59789"/>
        <dbReference type="ChEBI" id="CHEBI:136879"/>
        <dbReference type="ChEBI" id="CHEBI:138053"/>
    </reaction>
</comment>
<dbReference type="InterPro" id="IPR013216">
    <property type="entry name" value="Methyltransf_11"/>
</dbReference>
<keyword evidence="4" id="KW-1185">Reference proteome</keyword>
<feature type="binding site" evidence="1">
    <location>
        <position position="71"/>
    </location>
    <ligand>
        <name>S-adenosyl-L-methionine</name>
        <dbReference type="ChEBI" id="CHEBI:59789"/>
    </ligand>
</feature>
<proteinExistence type="inferred from homology"/>
<dbReference type="CDD" id="cd02440">
    <property type="entry name" value="AdoMet_MTases"/>
    <property type="match status" value="1"/>
</dbReference>
<dbReference type="HAMAP" id="MF_02057">
    <property type="entry name" value="tRNA_methyltr_CmoM"/>
    <property type="match status" value="1"/>
</dbReference>
<dbReference type="Proteomes" id="UP000198461">
    <property type="component" value="Unassembled WGS sequence"/>
</dbReference>
<accession>A0A1N6HDG8</accession>
<feature type="binding site" evidence="1">
    <location>
        <position position="27"/>
    </location>
    <ligand>
        <name>S-adenosyl-L-methionine</name>
        <dbReference type="ChEBI" id="CHEBI:59789"/>
    </ligand>
</feature>
<feature type="binding site" evidence="1">
    <location>
        <position position="114"/>
    </location>
    <ligand>
        <name>S-adenosyl-L-methionine</name>
        <dbReference type="ChEBI" id="CHEBI:59789"/>
    </ligand>
</feature>
<evidence type="ECO:0000256" key="1">
    <source>
        <dbReference type="HAMAP-Rule" id="MF_02057"/>
    </source>
</evidence>
<dbReference type="GO" id="GO:0097697">
    <property type="term" value="F:tRNA (5-carboxymethoxyuridine(34)-5-O)-methyltransferase activity"/>
    <property type="evidence" value="ECO:0007669"/>
    <property type="project" value="UniProtKB-UniRule"/>
</dbReference>
<dbReference type="GO" id="GO:0006400">
    <property type="term" value="P:tRNA modification"/>
    <property type="evidence" value="ECO:0007669"/>
    <property type="project" value="UniProtKB-UniRule"/>
</dbReference>
<comment type="caution">
    <text evidence="1">Lacks conserved residue(s) required for the propagation of feature annotation.</text>
</comment>
<keyword evidence="1 3" id="KW-0489">Methyltransferase</keyword>
<comment type="function">
    <text evidence="1">Catalyzes the methylation of 5-carboxymethoxyuridine (cmo5U) to form 5-methoxycarbonylmethoxyuridine (mcmo5U) at position 34 in tRNAs.</text>
</comment>
<dbReference type="PANTHER" id="PTHR43861">
    <property type="entry name" value="TRANS-ACONITATE 2-METHYLTRANSFERASE-RELATED"/>
    <property type="match status" value="1"/>
</dbReference>
<keyword evidence="1 3" id="KW-0808">Transferase</keyword>
<organism evidence="3 4">
    <name type="scientific">Sulfurivirga caldicuralii</name>
    <dbReference type="NCBI Taxonomy" id="364032"/>
    <lineage>
        <taxon>Bacteria</taxon>
        <taxon>Pseudomonadati</taxon>
        <taxon>Pseudomonadota</taxon>
        <taxon>Gammaproteobacteria</taxon>
        <taxon>Thiotrichales</taxon>
        <taxon>Piscirickettsiaceae</taxon>
        <taxon>Sulfurivirga</taxon>
    </lineage>
</organism>
<dbReference type="EMBL" id="FSRE01000004">
    <property type="protein sequence ID" value="SIO17832.1"/>
    <property type="molecule type" value="Genomic_DNA"/>
</dbReference>